<keyword evidence="1" id="KW-1133">Transmembrane helix</keyword>
<feature type="transmembrane region" description="Helical" evidence="1">
    <location>
        <begin position="101"/>
        <end position="121"/>
    </location>
</feature>
<feature type="transmembrane region" description="Helical" evidence="1">
    <location>
        <begin position="63"/>
        <end position="80"/>
    </location>
</feature>
<evidence type="ECO:0000256" key="1">
    <source>
        <dbReference type="SAM" id="Phobius"/>
    </source>
</evidence>
<dbReference type="AlphaFoldDB" id="A0A1F7H0N9"/>
<feature type="transmembrane region" description="Helical" evidence="1">
    <location>
        <begin position="187"/>
        <end position="207"/>
    </location>
</feature>
<organism evidence="2 3">
    <name type="scientific">Candidatus Roizmanbacteria bacterium RIFCSPHIGHO2_02_FULL_38_11</name>
    <dbReference type="NCBI Taxonomy" id="1802039"/>
    <lineage>
        <taxon>Bacteria</taxon>
        <taxon>Candidatus Roizmaniibacteriota</taxon>
    </lineage>
</organism>
<feature type="transmembrane region" description="Helical" evidence="1">
    <location>
        <begin position="284"/>
        <end position="306"/>
    </location>
</feature>
<name>A0A1F7H0N9_9BACT</name>
<reference evidence="2 3" key="1">
    <citation type="journal article" date="2016" name="Nat. Commun.">
        <title>Thousands of microbial genomes shed light on interconnected biogeochemical processes in an aquifer system.</title>
        <authorList>
            <person name="Anantharaman K."/>
            <person name="Brown C.T."/>
            <person name="Hug L.A."/>
            <person name="Sharon I."/>
            <person name="Castelle C.J."/>
            <person name="Probst A.J."/>
            <person name="Thomas B.C."/>
            <person name="Singh A."/>
            <person name="Wilkins M.J."/>
            <person name="Karaoz U."/>
            <person name="Brodie E.L."/>
            <person name="Williams K.H."/>
            <person name="Hubbard S.S."/>
            <person name="Banfield J.F."/>
        </authorList>
    </citation>
    <scope>NUCLEOTIDE SEQUENCE [LARGE SCALE GENOMIC DNA]</scope>
</reference>
<protein>
    <submittedName>
        <fullName evidence="2">Uncharacterized protein</fullName>
    </submittedName>
</protein>
<gene>
    <name evidence="2" type="ORF">A3C25_01775</name>
</gene>
<feature type="transmembrane region" description="Helical" evidence="1">
    <location>
        <begin position="223"/>
        <end position="251"/>
    </location>
</feature>
<accession>A0A1F7H0N9</accession>
<evidence type="ECO:0000313" key="3">
    <source>
        <dbReference type="Proteomes" id="UP000177913"/>
    </source>
</evidence>
<feature type="transmembrane region" description="Helical" evidence="1">
    <location>
        <begin position="20"/>
        <end position="43"/>
    </location>
</feature>
<evidence type="ECO:0000313" key="2">
    <source>
        <dbReference type="EMBL" id="OGK24685.1"/>
    </source>
</evidence>
<proteinExistence type="predicted"/>
<keyword evidence="1" id="KW-0472">Membrane</keyword>
<dbReference type="Proteomes" id="UP000177913">
    <property type="component" value="Unassembled WGS sequence"/>
</dbReference>
<sequence length="452" mass="53870">MNLLGLARQVVIFFYEVIKFLCWFLPVLFFSFLALSFLFTYLFPDFPIEFIQTTVLSLRNFELGAVLLLMFVLTILGIYFRHKEKKIVVEFLPFKSRDEMIVTLIISFFFSTFFIKSFFEFKKLEPVLIIFLTFFFFALLPQLLLFYSFIDFSYFKKLISSSNEARPSLSEIKQFSQVIMGFVKKTILILVRLVFFIFILLFSAFFFKKLSSLIFNAFLESKFLLIILFSFILFCFGYLVGFYIFTFLGHFKKLIINFSKKTYEKKEYLIRAIFFSWRFIKMTLIGFAIISLFTIIVILVVVFLTWQLNRYSDYQRSLRENLTIMSVVPAMTTLAQKVRLEGYNFGWKVNKGDKLMSNYGKVVVDEWKGEELIFIVPLHWKEGIVRLWIERNKDDLPEGELIKSNVVRLKILSRWDFFPAEEELRNKDPLSYFKRAVKKIRRALFLKAPYFP</sequence>
<comment type="caution">
    <text evidence="2">The sequence shown here is derived from an EMBL/GenBank/DDBJ whole genome shotgun (WGS) entry which is preliminary data.</text>
</comment>
<feature type="transmembrane region" description="Helical" evidence="1">
    <location>
        <begin position="127"/>
        <end position="150"/>
    </location>
</feature>
<keyword evidence="1" id="KW-0812">Transmembrane</keyword>
<dbReference type="EMBL" id="MFZO01000031">
    <property type="protein sequence ID" value="OGK24685.1"/>
    <property type="molecule type" value="Genomic_DNA"/>
</dbReference>